<dbReference type="Proteomes" id="UP000504609">
    <property type="component" value="Unplaced"/>
</dbReference>
<dbReference type="AlphaFoldDB" id="A0A6J1EG83"/>
<dbReference type="InterPro" id="IPR023213">
    <property type="entry name" value="CAT-like_dom_sf"/>
</dbReference>
<dbReference type="GeneID" id="111434048"/>
<dbReference type="Pfam" id="PF02458">
    <property type="entry name" value="Transferase"/>
    <property type="match status" value="1"/>
</dbReference>
<comment type="similarity">
    <text evidence="1">Belongs to the plant acyltransferase family.</text>
</comment>
<keyword evidence="4" id="KW-1185">Reference proteome</keyword>
<dbReference type="PANTHER" id="PTHR31623">
    <property type="entry name" value="F21J9.9"/>
    <property type="match status" value="1"/>
</dbReference>
<proteinExistence type="inferred from homology"/>
<evidence type="ECO:0000256" key="3">
    <source>
        <dbReference type="ARBA" id="ARBA00023315"/>
    </source>
</evidence>
<name>A0A6J1EG83_CUCMO</name>
<sequence length="460" mass="51294">MENISVEIVSNDVIKPSSPTPPSLTYRELSLIDQMAAPTLTPAIFFYRPSNPQNLADRSLKVRQIRASLARTLTSFKHLAGTMAERFYVHCNDVGVQFLEAKVDCQISDLLDNPEIGVLRRLMPSAESRNGSEFLLVVQFSSFICGGVAVAVCLSHKLADGASVAAFVKAWAAYARGGNESVLEHNFDAVKLFPPRKIPGFKREIQPSKEKISSKRLVFTKSHIAALKELATGAGGGSVVNPPSRVVAVSAFIWLRLMALARRSPVKAKLFGALYPVNLRARRDPPLPENSFGNVSWFTVATTPVAMNEDLPLLVAKVRTAIQEIDSGFVKNLEDPEKLLNLMKQLDKQRSTGEIHLWSFTSMCRFPIYEADFGWGKPTWVCSPSRPFRNVVVLMDASDGDGVEAWVNLKEEDMTIFEKDEELLSFCSEQCQAFNTKKWTNKQKKELHVFIKFGPEFCYL</sequence>
<dbReference type="Gene3D" id="3.30.559.10">
    <property type="entry name" value="Chloramphenicol acetyltransferase-like domain"/>
    <property type="match status" value="2"/>
</dbReference>
<gene>
    <name evidence="5" type="primary">LOC111434048</name>
</gene>
<evidence type="ECO:0000313" key="4">
    <source>
        <dbReference type="Proteomes" id="UP000504609"/>
    </source>
</evidence>
<dbReference type="GO" id="GO:0016746">
    <property type="term" value="F:acyltransferase activity"/>
    <property type="evidence" value="ECO:0007669"/>
    <property type="project" value="UniProtKB-KW"/>
</dbReference>
<dbReference type="RefSeq" id="XP_022927112.1">
    <property type="nucleotide sequence ID" value="XM_023071344.1"/>
</dbReference>
<accession>A0A6J1EG83</accession>
<organism evidence="4 5">
    <name type="scientific">Cucurbita moschata</name>
    <name type="common">Winter crookneck squash</name>
    <name type="synonym">Cucurbita pepo var. moschata</name>
    <dbReference type="NCBI Taxonomy" id="3662"/>
    <lineage>
        <taxon>Eukaryota</taxon>
        <taxon>Viridiplantae</taxon>
        <taxon>Streptophyta</taxon>
        <taxon>Embryophyta</taxon>
        <taxon>Tracheophyta</taxon>
        <taxon>Spermatophyta</taxon>
        <taxon>Magnoliopsida</taxon>
        <taxon>eudicotyledons</taxon>
        <taxon>Gunneridae</taxon>
        <taxon>Pentapetalae</taxon>
        <taxon>rosids</taxon>
        <taxon>fabids</taxon>
        <taxon>Cucurbitales</taxon>
        <taxon>Cucurbitaceae</taxon>
        <taxon>Cucurbiteae</taxon>
        <taxon>Cucurbita</taxon>
    </lineage>
</organism>
<protein>
    <submittedName>
        <fullName evidence="5">Vinorine synthase-like</fullName>
    </submittedName>
</protein>
<keyword evidence="2" id="KW-0808">Transferase</keyword>
<keyword evidence="3" id="KW-0012">Acyltransferase</keyword>
<reference evidence="5" key="1">
    <citation type="submission" date="2025-08" db="UniProtKB">
        <authorList>
            <consortium name="RefSeq"/>
        </authorList>
    </citation>
    <scope>IDENTIFICATION</scope>
    <source>
        <tissue evidence="5">Young leaves</tissue>
    </source>
</reference>
<evidence type="ECO:0000313" key="5">
    <source>
        <dbReference type="RefSeq" id="XP_022927112.1"/>
    </source>
</evidence>
<evidence type="ECO:0000256" key="2">
    <source>
        <dbReference type="ARBA" id="ARBA00022679"/>
    </source>
</evidence>
<dbReference type="KEGG" id="cmos:111434048"/>
<dbReference type="PANTHER" id="PTHR31623:SF25">
    <property type="entry name" value="VINORINE SYNTHASE-LIKE"/>
    <property type="match status" value="1"/>
</dbReference>
<evidence type="ECO:0000256" key="1">
    <source>
        <dbReference type="ARBA" id="ARBA00009861"/>
    </source>
</evidence>